<protein>
    <submittedName>
        <fullName evidence="1">Uncharacterized protein</fullName>
    </submittedName>
</protein>
<proteinExistence type="predicted"/>
<sequence>MIADIGILGYSYIYSQGREIFHNYYDKSIEEVAYGTLYNLTYLGTSDVVRQITGVTMIVRSYSGWTKGIMPVYAL</sequence>
<comment type="caution">
    <text evidence="1">The sequence shown here is derived from an EMBL/GenBank/DDBJ whole genome shotgun (WGS) entry which is preliminary data.</text>
</comment>
<dbReference type="EMBL" id="BAABRN010000044">
    <property type="protein sequence ID" value="GAA5503290.1"/>
    <property type="molecule type" value="Genomic_DNA"/>
</dbReference>
<reference evidence="1 2" key="1">
    <citation type="submission" date="2024-02" db="EMBL/GenBank/DDBJ databases">
        <title>Deinococcus xinjiangensis NBRC 107630.</title>
        <authorList>
            <person name="Ichikawa N."/>
            <person name="Katano-Makiyama Y."/>
            <person name="Hidaka K."/>
        </authorList>
    </citation>
    <scope>NUCLEOTIDE SEQUENCE [LARGE SCALE GENOMIC DNA]</scope>
    <source>
        <strain evidence="1 2">NBRC 107630</strain>
    </source>
</reference>
<name>A0ABP9VFE9_9DEIO</name>
<gene>
    <name evidence="1" type="ORF">Dxin01_03045</name>
</gene>
<dbReference type="Proteomes" id="UP001458946">
    <property type="component" value="Unassembled WGS sequence"/>
</dbReference>
<organism evidence="1 2">
    <name type="scientific">Deinococcus xinjiangensis</name>
    <dbReference type="NCBI Taxonomy" id="457454"/>
    <lineage>
        <taxon>Bacteria</taxon>
        <taxon>Thermotogati</taxon>
        <taxon>Deinococcota</taxon>
        <taxon>Deinococci</taxon>
        <taxon>Deinococcales</taxon>
        <taxon>Deinococcaceae</taxon>
        <taxon>Deinococcus</taxon>
    </lineage>
</organism>
<accession>A0ABP9VFE9</accession>
<evidence type="ECO:0000313" key="2">
    <source>
        <dbReference type="Proteomes" id="UP001458946"/>
    </source>
</evidence>
<keyword evidence="2" id="KW-1185">Reference proteome</keyword>
<evidence type="ECO:0000313" key="1">
    <source>
        <dbReference type="EMBL" id="GAA5503290.1"/>
    </source>
</evidence>